<reference evidence="1 2" key="1">
    <citation type="journal article" date="2019" name="Emerg. Microbes Infect.">
        <title>Comprehensive subspecies identification of 175 nontuberculous mycobacteria species based on 7547 genomic profiles.</title>
        <authorList>
            <person name="Matsumoto Y."/>
            <person name="Kinjo T."/>
            <person name="Motooka D."/>
            <person name="Nabeya D."/>
            <person name="Jung N."/>
            <person name="Uechi K."/>
            <person name="Horii T."/>
            <person name="Iida T."/>
            <person name="Fujita J."/>
            <person name="Nakamura S."/>
        </authorList>
    </citation>
    <scope>NUCLEOTIDE SEQUENCE [LARGE SCALE GENOMIC DNA]</scope>
    <source>
        <strain evidence="1 2">JCM 30395</strain>
    </source>
</reference>
<dbReference type="Proteomes" id="UP000466445">
    <property type="component" value="Chromosome"/>
</dbReference>
<accession>A0A7I7STR5</accession>
<evidence type="ECO:0000313" key="2">
    <source>
        <dbReference type="Proteomes" id="UP000466445"/>
    </source>
</evidence>
<name>A0A7I7STR5_9MYCO</name>
<evidence type="ECO:0000313" key="1">
    <source>
        <dbReference type="EMBL" id="BBY60020.1"/>
    </source>
</evidence>
<dbReference type="RefSeq" id="WP_163698348.1">
    <property type="nucleotide sequence ID" value="NZ_AP022595.1"/>
</dbReference>
<gene>
    <name evidence="1" type="ORF">MSAR_31560</name>
</gene>
<dbReference type="EMBL" id="AP022595">
    <property type="protein sequence ID" value="BBY60020.1"/>
    <property type="molecule type" value="Genomic_DNA"/>
</dbReference>
<sequence length="51" mass="5478">MAAYDGKPVPLFTDLVWGVSNVTHLDGRTFTGENKKIMNSGKEALVLVGPC</sequence>
<protein>
    <submittedName>
        <fullName evidence="1">Uncharacterized protein</fullName>
    </submittedName>
</protein>
<dbReference type="AlphaFoldDB" id="A0A7I7STR5"/>
<proteinExistence type="predicted"/>
<dbReference type="KEGG" id="msar:MSAR_31560"/>
<organism evidence="1 2">
    <name type="scientific">Mycolicibacterium sarraceniae</name>
    <dbReference type="NCBI Taxonomy" id="1534348"/>
    <lineage>
        <taxon>Bacteria</taxon>
        <taxon>Bacillati</taxon>
        <taxon>Actinomycetota</taxon>
        <taxon>Actinomycetes</taxon>
        <taxon>Mycobacteriales</taxon>
        <taxon>Mycobacteriaceae</taxon>
        <taxon>Mycolicibacterium</taxon>
    </lineage>
</organism>
<keyword evidence="2" id="KW-1185">Reference proteome</keyword>